<organism evidence="2">
    <name type="scientific">uncultured Caudovirales phage</name>
    <dbReference type="NCBI Taxonomy" id="2100421"/>
    <lineage>
        <taxon>Viruses</taxon>
        <taxon>Duplodnaviria</taxon>
        <taxon>Heunggongvirae</taxon>
        <taxon>Uroviricota</taxon>
        <taxon>Caudoviricetes</taxon>
        <taxon>Peduoviridae</taxon>
        <taxon>Maltschvirus</taxon>
        <taxon>Maltschvirus maltsch</taxon>
    </lineage>
</organism>
<dbReference type="EMBL" id="LR796187">
    <property type="protein sequence ID" value="CAB4125662.1"/>
    <property type="molecule type" value="Genomic_DNA"/>
</dbReference>
<proteinExistence type="predicted"/>
<accession>A0A6J7WE94</accession>
<dbReference type="Gene3D" id="3.30.70.1270">
    <property type="entry name" value="Api92-like domains"/>
    <property type="match status" value="1"/>
</dbReference>
<protein>
    <recommendedName>
        <fullName evidence="3">YubB ferredoxin-like domain-containing protein</fullName>
    </recommendedName>
</protein>
<sequence>MPNWCNNVLELAHKDPAMIERARVAFNEDRLLEEFVPVPEDLKITAGFLSDELEQAKLEDQEKINFAKYGYKNWYDFSVGEWGTKWDVCSEGCPADVSPDNRLTMSFDSAWSPPIGAYEKLTDLGFEVRAYYYESGMCYAGIWEDGIDDYYDMSDCANADEAEATLPSILDEMFCISENMREWEEENAEEEE</sequence>
<dbReference type="EMBL" id="LR798231">
    <property type="protein sequence ID" value="CAB5209388.1"/>
    <property type="molecule type" value="Genomic_DNA"/>
</dbReference>
<evidence type="ECO:0008006" key="3">
    <source>
        <dbReference type="Google" id="ProtNLM"/>
    </source>
</evidence>
<gene>
    <name evidence="2" type="ORF">UFOVP181_459</name>
    <name evidence="1" type="ORF">UFOVP57_182</name>
</gene>
<name>A0A6J7WE94_9CAUD</name>
<evidence type="ECO:0000313" key="1">
    <source>
        <dbReference type="EMBL" id="CAB4125662.1"/>
    </source>
</evidence>
<evidence type="ECO:0000313" key="2">
    <source>
        <dbReference type="EMBL" id="CAB5209388.1"/>
    </source>
</evidence>
<reference evidence="2" key="1">
    <citation type="submission" date="2020-05" db="EMBL/GenBank/DDBJ databases">
        <authorList>
            <person name="Chiriac C."/>
            <person name="Salcher M."/>
            <person name="Ghai R."/>
            <person name="Kavagutti S V."/>
        </authorList>
    </citation>
    <scope>NUCLEOTIDE SEQUENCE</scope>
</reference>